<dbReference type="EMBL" id="JAPFFF010000039">
    <property type="protein sequence ID" value="KAK8842140.1"/>
    <property type="molecule type" value="Genomic_DNA"/>
</dbReference>
<dbReference type="SUPFAM" id="SSF56112">
    <property type="entry name" value="Protein kinase-like (PK-like)"/>
    <property type="match status" value="1"/>
</dbReference>
<dbReference type="InterPro" id="IPR000719">
    <property type="entry name" value="Prot_kinase_dom"/>
</dbReference>
<comment type="similarity">
    <text evidence="1">Belongs to the sel-1 family.</text>
</comment>
<dbReference type="PANTHER" id="PTHR11102">
    <property type="entry name" value="SEL-1-LIKE PROTEIN"/>
    <property type="match status" value="1"/>
</dbReference>
<dbReference type="Pfam" id="PF00069">
    <property type="entry name" value="Pkinase"/>
    <property type="match status" value="1"/>
</dbReference>
<dbReference type="Gene3D" id="1.10.510.10">
    <property type="entry name" value="Transferase(Phosphotransferase) domain 1"/>
    <property type="match status" value="1"/>
</dbReference>
<dbReference type="SMART" id="SM00671">
    <property type="entry name" value="SEL1"/>
    <property type="match status" value="18"/>
</dbReference>
<dbReference type="PROSITE" id="PS50011">
    <property type="entry name" value="PROTEIN_KINASE_DOM"/>
    <property type="match status" value="1"/>
</dbReference>
<evidence type="ECO:0000256" key="1">
    <source>
        <dbReference type="ARBA" id="ARBA00038101"/>
    </source>
</evidence>
<dbReference type="PANTHER" id="PTHR11102:SF160">
    <property type="entry name" value="ERAD-ASSOCIATED E3 UBIQUITIN-PROTEIN LIGASE COMPONENT HRD3"/>
    <property type="match status" value="1"/>
</dbReference>
<dbReference type="InterPro" id="IPR050767">
    <property type="entry name" value="Sel1_AlgK"/>
</dbReference>
<dbReference type="InterPro" id="IPR011009">
    <property type="entry name" value="Kinase-like_dom_sf"/>
</dbReference>
<dbReference type="InterPro" id="IPR008271">
    <property type="entry name" value="Ser/Thr_kinase_AS"/>
</dbReference>
<accession>A0ABR2H7E4</accession>
<sequence>MISKFAEFQAFLKNHEVVLLNNEFQIILDKFNFHYFGDNLNEEILTRLKNAKIIIIDEYNESDQQKYYFICFDYTFIIIKQNHNFKAKINLSKHGKCQKYFLKNDLLSPDGSEKEKRNLNNEISYFSKQFQIENTNFQSIWSLISRSICAFLIRKSYLNNQKKYSSKKILTEGDKINWSSENYFKIRELGRGSSSVVDLIYNIQREEIFALKIPYNNCIELIERERDNYLKIQNPFIVHYYGCIESNQMPNLLIEFIDSETLDKYDTSTLTFNEKYNMIFELMISLHFIQSNKCLYRDLKPNNVIINSEKDAILIDFDRVINIDEQFTKDFNSDCIPPELFFGERLTYKSDVYSLGYIIYYILFDKKPTKKKSTMNDFMMIDLSELSENSKEKIFLEKCFEMDQSKRPSMTELIRLFYIDFLSLNDSQGEKEMKLIEYFENNIKKIVDEKDEYYLLGLIYYEDIYVPQDIDKSIYYFQLAANKNDSRSQNQLGLIYSEELYVPRDMNKAIHYFTLAANQDNAEAQYNLGVIHYEGISVPQNIDKAIHYYLLAAKQENTDALFNLGLVYSEGLYIAPDYEKSVHYFTLAANKNDPVAQYNLGVFYSEGRYVSRDISKAIHYYTLAADQGHSDAQYNLALLYSEGLYISRDADKAIHYFEQSAEQNNADAQYNLGQIYFEGKVVSQNINEAIKLFVLASEQNHPKALNNLGLLYLEGVHIPRNVNKAIHYLLLASEQNEPRAQYHLGLVYLEGLCGSQDINKAIHYFTLASDQNISDAQYNLGLIYSDGKYISRDIEKAVYYFTLAAKQNHPSAQYNLGVIFYEGYFVTRDIAKSIHYLKLAAEQDFSDALYNLGSIYYYGKYVPRDIDKSINYFLLASNLLNAKAQFILGCIYYDGKDVPKDTSKAIHYFQLAANSNVLAANHNLGIFYYTGKYIPSDINKAIYYFSYAAKQNFQYSQYILGLIYYEGLVVNRDIDKAIHYFSFAAKQNNALSQFFLGSIYYEGLFVSRDIEKAIHFFKEASCFDNCFSKNNLGIIYKTGDGVKSNIFGAIEYLKEAINKKGDPVAMFNLAHIYFYKEAGFDDYKETLKLLIQSSSRQISHSLLLLCLVVIKKHKSCIESQIKKEFEEIDKNSADLLACKVVEKIRKHRLIEEFFYEELFDILKDINLVYYGIKIENQTMKKKIEKIDKRININKIFYDGLGDVMFGE</sequence>
<dbReference type="SMART" id="SM00220">
    <property type="entry name" value="S_TKc"/>
    <property type="match status" value="1"/>
</dbReference>
<evidence type="ECO:0000313" key="3">
    <source>
        <dbReference type="EMBL" id="KAK8842140.1"/>
    </source>
</evidence>
<reference evidence="3 4" key="1">
    <citation type="submission" date="2024-04" db="EMBL/GenBank/DDBJ databases">
        <title>Tritrichomonas musculus Genome.</title>
        <authorList>
            <person name="Alves-Ferreira E."/>
            <person name="Grigg M."/>
            <person name="Lorenzi H."/>
            <person name="Galac M."/>
        </authorList>
    </citation>
    <scope>NUCLEOTIDE SEQUENCE [LARGE SCALE GENOMIC DNA]</scope>
    <source>
        <strain evidence="3 4">EAF2021</strain>
    </source>
</reference>
<dbReference type="Gene3D" id="1.25.40.10">
    <property type="entry name" value="Tetratricopeptide repeat domain"/>
    <property type="match status" value="3"/>
</dbReference>
<feature type="domain" description="Protein kinase" evidence="2">
    <location>
        <begin position="183"/>
        <end position="422"/>
    </location>
</feature>
<proteinExistence type="inferred from homology"/>
<dbReference type="SUPFAM" id="SSF81901">
    <property type="entry name" value="HCP-like"/>
    <property type="match status" value="5"/>
</dbReference>
<evidence type="ECO:0000313" key="4">
    <source>
        <dbReference type="Proteomes" id="UP001470230"/>
    </source>
</evidence>
<dbReference type="PROSITE" id="PS00108">
    <property type="entry name" value="PROTEIN_KINASE_ST"/>
    <property type="match status" value="1"/>
</dbReference>
<dbReference type="CDD" id="cd00180">
    <property type="entry name" value="PKc"/>
    <property type="match status" value="1"/>
</dbReference>
<dbReference type="InterPro" id="IPR006597">
    <property type="entry name" value="Sel1-like"/>
</dbReference>
<gene>
    <name evidence="3" type="ORF">M9Y10_026368</name>
</gene>
<keyword evidence="4" id="KW-1185">Reference proteome</keyword>
<dbReference type="InterPro" id="IPR011990">
    <property type="entry name" value="TPR-like_helical_dom_sf"/>
</dbReference>
<organism evidence="3 4">
    <name type="scientific">Tritrichomonas musculus</name>
    <dbReference type="NCBI Taxonomy" id="1915356"/>
    <lineage>
        <taxon>Eukaryota</taxon>
        <taxon>Metamonada</taxon>
        <taxon>Parabasalia</taxon>
        <taxon>Tritrichomonadida</taxon>
        <taxon>Tritrichomonadidae</taxon>
        <taxon>Tritrichomonas</taxon>
    </lineage>
</organism>
<comment type="caution">
    <text evidence="3">The sequence shown here is derived from an EMBL/GenBank/DDBJ whole genome shotgun (WGS) entry which is preliminary data.</text>
</comment>
<protein>
    <recommendedName>
        <fullName evidence="2">Protein kinase domain-containing protein</fullName>
    </recommendedName>
</protein>
<name>A0ABR2H7E4_9EUKA</name>
<evidence type="ECO:0000259" key="2">
    <source>
        <dbReference type="PROSITE" id="PS50011"/>
    </source>
</evidence>
<dbReference type="Pfam" id="PF08238">
    <property type="entry name" value="Sel1"/>
    <property type="match status" value="18"/>
</dbReference>
<dbReference type="Proteomes" id="UP001470230">
    <property type="component" value="Unassembled WGS sequence"/>
</dbReference>